<dbReference type="AlphaFoldDB" id="F8PB50"/>
<reference evidence="1" key="1">
    <citation type="submission" date="2011-04" db="EMBL/GenBank/DDBJ databases">
        <title>Evolution of plant cell wall degrading machinery underlies the functional diversity of forest fungi.</title>
        <authorList>
            <consortium name="US DOE Joint Genome Institute (JGI-PGF)"/>
            <person name="Eastwood D.C."/>
            <person name="Floudas D."/>
            <person name="Binder M."/>
            <person name="Majcherczyk A."/>
            <person name="Schneider P."/>
            <person name="Aerts A."/>
            <person name="Asiegbu F.O."/>
            <person name="Baker S.E."/>
            <person name="Barry K."/>
            <person name="Bendiksby M."/>
            <person name="Blumentritt M."/>
            <person name="Coutinho P.M."/>
            <person name="Cullen D."/>
            <person name="Cullen D."/>
            <person name="Gathman A."/>
            <person name="Goodell B."/>
            <person name="Henrissat B."/>
            <person name="Ihrmark K."/>
            <person name="Kauserud H."/>
            <person name="Kohler A."/>
            <person name="LaButti K."/>
            <person name="Lapidus A."/>
            <person name="Lavin J.L."/>
            <person name="Lee Y.-H."/>
            <person name="Lindquist E."/>
            <person name="Lilly W."/>
            <person name="Lucas S."/>
            <person name="Morin E."/>
            <person name="Murat C."/>
            <person name="Oguiza J.A."/>
            <person name="Park J."/>
            <person name="Pisabarro A.G."/>
            <person name="Riley R."/>
            <person name="Rosling A."/>
            <person name="Salamov A."/>
            <person name="Schmidt O."/>
            <person name="Schmutz J."/>
            <person name="Skrede I."/>
            <person name="Stenlid J."/>
            <person name="Wiebenga A."/>
            <person name="Xie X."/>
            <person name="Kues U."/>
            <person name="Hibbett D.S."/>
            <person name="Hoffmeister D."/>
            <person name="Hogberg N."/>
            <person name="Martin F."/>
            <person name="Grigoriev I.V."/>
            <person name="Watkinson S.C."/>
        </authorList>
    </citation>
    <scope>NUCLEOTIDE SEQUENCE</scope>
    <source>
        <strain evidence="1">S7.9</strain>
    </source>
</reference>
<dbReference type="EMBL" id="GL945443">
    <property type="protein sequence ID" value="EGO19490.1"/>
    <property type="molecule type" value="Genomic_DNA"/>
</dbReference>
<sequence length="723" mass="82117">MPAQIPCPNCHNLYSNSAAIVQHLNDSTSCWACDGRPIGRVRPDPEVQQHEPEEDIPCTQFRYHPSSGYVFSQGLNIMEEMDTDQFAYRHRNHIYYPFQDRAEWELAKFLCECLTQTQIDRFMHLKWEVEAFGERQYGEFFTGWEAFRIQDELPVGATIVPIILGSDKMAVKRGTGNIEMHSTFLTIGNIRSDVRMKATTHAWSCVAFIPTPKFEAHLDYQGILQARVWHKCMDGVTVNLKIAAKVGTFIPDPFGTIRYVYTPLVAYQADIPKAQVIARVAKNSSPVSLATQSQFGDAKVYPPRTARHTLEQIFKVLQKIDPWKLNEFQIAAKEVSINGVHQPFWRNWHLADLVKQMTGRKHRDIQRAIVPTIAGAVAPNFVFAIRSMIDFIYAAQHPVQTPSSIKKMVQSLEQFHRHKGAILEAEARRGKNGTIDNFRIPKLELMQHFAWLIENNGTIPQYTRDVVECLLITNCKHTFQQTNHGKNFLTQVVKILDHVEKCRMFDLYTLLRSSGKGFINQAIASEDYECALSLADHKVVDTDPHFVWISSILPQETCFTGSRPVRNHFIKGILSDDASTAFHITVAPNIKSSLPFQNVQVWFKFQIQLHSVFDNKIIMPSQLVYGSRALCCPDSSGFGAACQSQCLVTPTSFADTYLHPVFPNPQRRHQRVGRIVLLTAVAQAVELIPLYGATKDPAINAIDSDDYGLWYCLLALRASLLYY</sequence>
<evidence type="ECO:0008006" key="2">
    <source>
        <dbReference type="Google" id="ProtNLM"/>
    </source>
</evidence>
<protein>
    <recommendedName>
        <fullName evidence="2">C2H2-type domain-containing protein</fullName>
    </recommendedName>
</protein>
<dbReference type="RefSeq" id="XP_007323623.1">
    <property type="nucleotide sequence ID" value="XM_007323561.1"/>
</dbReference>
<name>F8PB50_SERL9</name>
<dbReference type="InterPro" id="IPR041078">
    <property type="entry name" value="Plavaka"/>
</dbReference>
<dbReference type="GeneID" id="18812947"/>
<proteinExistence type="predicted"/>
<dbReference type="HOGENOM" id="CLU_006344_10_2_1"/>
<dbReference type="OrthoDB" id="3232986at2759"/>
<dbReference type="KEGG" id="sla:SERLADRAFT_411546"/>
<gene>
    <name evidence="1" type="ORF">SERLADRAFT_411546</name>
</gene>
<accession>F8PB50</accession>
<dbReference type="Proteomes" id="UP000008064">
    <property type="component" value="Unassembled WGS sequence"/>
</dbReference>
<organism>
    <name type="scientific">Serpula lacrymans var. lacrymans (strain S7.9)</name>
    <name type="common">Dry rot fungus</name>
    <dbReference type="NCBI Taxonomy" id="578457"/>
    <lineage>
        <taxon>Eukaryota</taxon>
        <taxon>Fungi</taxon>
        <taxon>Dikarya</taxon>
        <taxon>Basidiomycota</taxon>
        <taxon>Agaricomycotina</taxon>
        <taxon>Agaricomycetes</taxon>
        <taxon>Agaricomycetidae</taxon>
        <taxon>Boletales</taxon>
        <taxon>Coniophorineae</taxon>
        <taxon>Serpulaceae</taxon>
        <taxon>Serpula</taxon>
    </lineage>
</organism>
<dbReference type="Pfam" id="PF18759">
    <property type="entry name" value="Plavaka"/>
    <property type="match status" value="1"/>
</dbReference>
<evidence type="ECO:0000313" key="1">
    <source>
        <dbReference type="EMBL" id="EGO19490.1"/>
    </source>
</evidence>